<keyword evidence="3" id="KW-1185">Reference proteome</keyword>
<feature type="compositionally biased region" description="Polar residues" evidence="1">
    <location>
        <begin position="492"/>
        <end position="508"/>
    </location>
</feature>
<feature type="region of interest" description="Disordered" evidence="1">
    <location>
        <begin position="1"/>
        <end position="23"/>
    </location>
</feature>
<evidence type="ECO:0000313" key="3">
    <source>
        <dbReference type="Proteomes" id="UP000765509"/>
    </source>
</evidence>
<feature type="compositionally biased region" description="Polar residues" evidence="1">
    <location>
        <begin position="424"/>
        <end position="448"/>
    </location>
</feature>
<dbReference type="GO" id="GO:0035091">
    <property type="term" value="F:phosphatidylinositol binding"/>
    <property type="evidence" value="ECO:0007669"/>
    <property type="project" value="InterPro"/>
</dbReference>
<feature type="region of interest" description="Disordered" evidence="1">
    <location>
        <begin position="492"/>
        <end position="529"/>
    </location>
</feature>
<dbReference type="EMBL" id="AVOT02033699">
    <property type="protein sequence ID" value="MBW0527644.1"/>
    <property type="molecule type" value="Genomic_DNA"/>
</dbReference>
<dbReference type="OrthoDB" id="2499438at2759"/>
<protein>
    <recommendedName>
        <fullName evidence="4">PX domain-containing protein</fullName>
    </recommendedName>
</protein>
<evidence type="ECO:0000256" key="1">
    <source>
        <dbReference type="SAM" id="MobiDB-lite"/>
    </source>
</evidence>
<feature type="region of interest" description="Disordered" evidence="1">
    <location>
        <begin position="375"/>
        <end position="406"/>
    </location>
</feature>
<dbReference type="InterPro" id="IPR036871">
    <property type="entry name" value="PX_dom_sf"/>
</dbReference>
<feature type="compositionally biased region" description="Polar residues" evidence="1">
    <location>
        <begin position="375"/>
        <end position="384"/>
    </location>
</feature>
<evidence type="ECO:0008006" key="4">
    <source>
        <dbReference type="Google" id="ProtNLM"/>
    </source>
</evidence>
<organism evidence="2 3">
    <name type="scientific">Austropuccinia psidii MF-1</name>
    <dbReference type="NCBI Taxonomy" id="1389203"/>
    <lineage>
        <taxon>Eukaryota</taxon>
        <taxon>Fungi</taxon>
        <taxon>Dikarya</taxon>
        <taxon>Basidiomycota</taxon>
        <taxon>Pucciniomycotina</taxon>
        <taxon>Pucciniomycetes</taxon>
        <taxon>Pucciniales</taxon>
        <taxon>Sphaerophragmiaceae</taxon>
        <taxon>Austropuccinia</taxon>
    </lineage>
</organism>
<name>A0A9Q3EV81_9BASI</name>
<sequence>MDTVPDQLKSFMTPPPSSSLRKYSAPTGRYPLPIISSIQPQPTRGRGSLLPMPPNYNEGSYWTLATLRLLNPNPYGSRRRTFPVQVTKISLKMDGRWGKEKPYILEKKWDEWVERRDLIVQKFPQTELILPKLSKPNGFFNVFFPNAKRSNNLYNLNMKELNHFINCLIEKCSKEVVNSKVVQDFFQTEDMRLGIFQVQYDEEPNPTPTSASTEQLPHFTMEHHLQSFRFPNQNQIKTLTPNQPPTPTLKLKVSEPTLFSKPRLPINETEKFNNKIDKILSPNSTKNFPDPLMLFPEPPKRSPDRLETKNFNQLRPLLMARSTTASGFGSDQYPDRLIRPSTAVAIPRPLLMTEGTSALACRFNNPFGVPVSRPTFSNTRSNQPPLRPTIFAPRPTTSASRPTYQINSGLRTNGLLRSAPESIGRQSNDIPSSTCPNTQFSTSRSSTLEIPPRPGIREFKSMQDIRSAANNSKNPRIETSFGVKSACDSHLLTSETHNSRLPSRSPTNPWRKHHRSPSESSSSFGSSLCHPSPISSTSISPILKTPSSDLAIIDIPSQKPNLVNNTIDLHEPSSITCDGSSSLRIVYDAERRKMVAQHSVPPAPFFPIPPQASKPMPLSLKPFNLSSARAQLKRPHTSAGGTTNPPSSFSVALKVIHAESRTNIMLSIHKGLYSLEQIKAKIQSKMLMAGEIKLRENWKMKLLTIDPEELQHQSEHDHNLDSDSVTGDGPKLIDLINGVYKNYPIKKITMRVY</sequence>
<proteinExistence type="predicted"/>
<dbReference type="AlphaFoldDB" id="A0A9Q3EV81"/>
<feature type="compositionally biased region" description="Polar residues" evidence="1">
    <location>
        <begin position="395"/>
        <end position="406"/>
    </location>
</feature>
<feature type="compositionally biased region" description="Low complexity" evidence="1">
    <location>
        <begin position="518"/>
        <end position="529"/>
    </location>
</feature>
<comment type="caution">
    <text evidence="2">The sequence shown here is derived from an EMBL/GenBank/DDBJ whole genome shotgun (WGS) entry which is preliminary data.</text>
</comment>
<dbReference type="Gene3D" id="3.30.1520.10">
    <property type="entry name" value="Phox-like domain"/>
    <property type="match status" value="1"/>
</dbReference>
<reference evidence="2" key="1">
    <citation type="submission" date="2021-03" db="EMBL/GenBank/DDBJ databases">
        <title>Draft genome sequence of rust myrtle Austropuccinia psidii MF-1, a brazilian biotype.</title>
        <authorList>
            <person name="Quecine M.C."/>
            <person name="Pachon D.M.R."/>
            <person name="Bonatelli M.L."/>
            <person name="Correr F.H."/>
            <person name="Franceschini L.M."/>
            <person name="Leite T.F."/>
            <person name="Margarido G.R.A."/>
            <person name="Almeida C.A."/>
            <person name="Ferrarezi J.A."/>
            <person name="Labate C.A."/>
        </authorList>
    </citation>
    <scope>NUCLEOTIDE SEQUENCE</scope>
    <source>
        <strain evidence="2">MF-1</strain>
    </source>
</reference>
<dbReference type="Proteomes" id="UP000765509">
    <property type="component" value="Unassembled WGS sequence"/>
</dbReference>
<evidence type="ECO:0000313" key="2">
    <source>
        <dbReference type="EMBL" id="MBW0527644.1"/>
    </source>
</evidence>
<feature type="region of interest" description="Disordered" evidence="1">
    <location>
        <begin position="421"/>
        <end position="455"/>
    </location>
</feature>
<gene>
    <name evidence="2" type="ORF">O181_067359</name>
</gene>
<accession>A0A9Q3EV81</accession>